<dbReference type="PANTHER" id="PTHR42685">
    <property type="entry name" value="GERANYLGERANYL DIPHOSPHATE REDUCTASE"/>
    <property type="match status" value="1"/>
</dbReference>
<dbReference type="InterPro" id="IPR050407">
    <property type="entry name" value="Geranylgeranyl_reductase"/>
</dbReference>
<dbReference type="Gene3D" id="3.50.50.60">
    <property type="entry name" value="FAD/NAD(P)-binding domain"/>
    <property type="match status" value="1"/>
</dbReference>
<protein>
    <submittedName>
        <fullName evidence="2">Dehydrogenase (Flavoprotein)</fullName>
    </submittedName>
</protein>
<dbReference type="Pfam" id="PF01494">
    <property type="entry name" value="FAD_binding_3"/>
    <property type="match status" value="1"/>
</dbReference>
<reference evidence="2 3" key="1">
    <citation type="submission" date="2016-11" db="EMBL/GenBank/DDBJ databases">
        <authorList>
            <person name="Jaros S."/>
            <person name="Januszkiewicz K."/>
            <person name="Wedrychowicz H."/>
        </authorList>
    </citation>
    <scope>NUCLEOTIDE SEQUENCE [LARGE SCALE GENOMIC DNA]</scope>
    <source>
        <strain evidence="2 3">DSM 46144</strain>
    </source>
</reference>
<dbReference type="AlphaFoldDB" id="A0A1M7RFM3"/>
<dbReference type="GO" id="GO:0071949">
    <property type="term" value="F:FAD binding"/>
    <property type="evidence" value="ECO:0007669"/>
    <property type="project" value="InterPro"/>
</dbReference>
<name>A0A1M7RFM3_9ACTN</name>
<feature type="domain" description="FAD-binding" evidence="1">
    <location>
        <begin position="6"/>
        <end position="165"/>
    </location>
</feature>
<dbReference type="InterPro" id="IPR036188">
    <property type="entry name" value="FAD/NAD-bd_sf"/>
</dbReference>
<dbReference type="STRING" id="134849.SAMN05443668_111111"/>
<organism evidence="2 3">
    <name type="scientific">Cryptosporangium aurantiacum</name>
    <dbReference type="NCBI Taxonomy" id="134849"/>
    <lineage>
        <taxon>Bacteria</taxon>
        <taxon>Bacillati</taxon>
        <taxon>Actinomycetota</taxon>
        <taxon>Actinomycetes</taxon>
        <taxon>Cryptosporangiales</taxon>
        <taxon>Cryptosporangiaceae</taxon>
        <taxon>Cryptosporangium</taxon>
    </lineage>
</organism>
<dbReference type="EMBL" id="FRCS01000011">
    <property type="protein sequence ID" value="SHN45075.1"/>
    <property type="molecule type" value="Genomic_DNA"/>
</dbReference>
<dbReference type="Proteomes" id="UP000184440">
    <property type="component" value="Unassembled WGS sequence"/>
</dbReference>
<dbReference type="SUPFAM" id="SSF51905">
    <property type="entry name" value="FAD/NAD(P)-binding domain"/>
    <property type="match status" value="1"/>
</dbReference>
<evidence type="ECO:0000313" key="3">
    <source>
        <dbReference type="Proteomes" id="UP000184440"/>
    </source>
</evidence>
<dbReference type="PRINTS" id="PR00420">
    <property type="entry name" value="RNGMNOXGNASE"/>
</dbReference>
<keyword evidence="3" id="KW-1185">Reference proteome</keyword>
<sequence>MTGVIDLLVAGGGPAGLVTALLAARRGLTVTVLEPRATPIDKACGEGLMPGAVELLSELGVQVPGLPFRGIHYADATRGVDALFRSGSGRSVRGLGVRRTALHANLVDAVTRAGVEIVPRAADTVAQDADGVRVAGMRARYLAAADGLHSPIRRQLGLQRPSRGPARHGLRQHYRVAPWTDLVEVHWTSGAEAYVTPVAPDLVGVALLTTARGPYNDHLDAFPALTARLEHPVGAVRGAGPLRQRVASRVAGRVLLVGDAAGYVDALTGEGLAVAWASAAELVACVAADRPAAYERRWRRASRRYRVLTGGLLWARNRPLLSRTIVPAAARLPRTFATVVNQLAR</sequence>
<dbReference type="PANTHER" id="PTHR42685:SF19">
    <property type="entry name" value="POSSIBLE OXIDOREDUCTASE"/>
    <property type="match status" value="1"/>
</dbReference>
<gene>
    <name evidence="2" type="ORF">SAMN05443668_111111</name>
</gene>
<evidence type="ECO:0000259" key="1">
    <source>
        <dbReference type="Pfam" id="PF01494"/>
    </source>
</evidence>
<proteinExistence type="predicted"/>
<accession>A0A1M7RFM3</accession>
<evidence type="ECO:0000313" key="2">
    <source>
        <dbReference type="EMBL" id="SHN45075.1"/>
    </source>
</evidence>
<dbReference type="InterPro" id="IPR002938">
    <property type="entry name" value="FAD-bd"/>
</dbReference>